<dbReference type="Proteomes" id="UP000054937">
    <property type="component" value="Unassembled WGS sequence"/>
</dbReference>
<dbReference type="Gene3D" id="1.20.1270.60">
    <property type="entry name" value="Arfaptin homology (AH) domain/BAR domain"/>
    <property type="match status" value="1"/>
</dbReference>
<keyword evidence="2" id="KW-1185">Reference proteome</keyword>
<dbReference type="EMBL" id="LDAU01000053">
    <property type="protein sequence ID" value="KRX09300.1"/>
    <property type="molecule type" value="Genomic_DNA"/>
</dbReference>
<gene>
    <name evidence="1" type="ORF">PPERSA_05969</name>
</gene>
<evidence type="ECO:0000313" key="1">
    <source>
        <dbReference type="EMBL" id="KRX09300.1"/>
    </source>
</evidence>
<reference evidence="1 2" key="1">
    <citation type="journal article" date="2015" name="Sci. Rep.">
        <title>Genome of the facultative scuticociliatosis pathogen Pseudocohnilembus persalinus provides insight into its virulence through horizontal gene transfer.</title>
        <authorList>
            <person name="Xiong J."/>
            <person name="Wang G."/>
            <person name="Cheng J."/>
            <person name="Tian M."/>
            <person name="Pan X."/>
            <person name="Warren A."/>
            <person name="Jiang C."/>
            <person name="Yuan D."/>
            <person name="Miao W."/>
        </authorList>
    </citation>
    <scope>NUCLEOTIDE SEQUENCE [LARGE SCALE GENOMIC DNA]</scope>
    <source>
        <strain evidence="1">36N120E</strain>
    </source>
</reference>
<name>A0A0V0R491_PSEPJ</name>
<proteinExistence type="predicted"/>
<evidence type="ECO:0000313" key="2">
    <source>
        <dbReference type="Proteomes" id="UP000054937"/>
    </source>
</evidence>
<dbReference type="InterPro" id="IPR027267">
    <property type="entry name" value="AH/BAR_dom_sf"/>
</dbReference>
<dbReference type="InParanoid" id="A0A0V0R491"/>
<accession>A0A0V0R491</accession>
<dbReference type="SUPFAM" id="SSF103657">
    <property type="entry name" value="BAR/IMD domain-like"/>
    <property type="match status" value="1"/>
</dbReference>
<comment type="caution">
    <text evidence="1">The sequence shown here is derived from an EMBL/GenBank/DDBJ whole genome shotgun (WGS) entry which is preliminary data.</text>
</comment>
<organism evidence="1 2">
    <name type="scientific">Pseudocohnilembus persalinus</name>
    <name type="common">Ciliate</name>
    <dbReference type="NCBI Taxonomy" id="266149"/>
    <lineage>
        <taxon>Eukaryota</taxon>
        <taxon>Sar</taxon>
        <taxon>Alveolata</taxon>
        <taxon>Ciliophora</taxon>
        <taxon>Intramacronucleata</taxon>
        <taxon>Oligohymenophorea</taxon>
        <taxon>Scuticociliatia</taxon>
        <taxon>Philasterida</taxon>
        <taxon>Pseudocohnilembidae</taxon>
        <taxon>Pseudocohnilembus</taxon>
    </lineage>
</organism>
<dbReference type="AlphaFoldDB" id="A0A0V0R491"/>
<protein>
    <submittedName>
        <fullName evidence="1">Uncharacterized protein</fullName>
    </submittedName>
</protein>
<sequence>MKNIQSGKNIYQISPSLIGRLDYTLNHYQNQKYVLEQFGKIMFERADLEVFYQKGLEKCASQLESLSNYKEVEPNLSSLMMSLRSSILTHSEQAEQMAKNFKVDIWDRMIEEQSMSQIK</sequence>